<dbReference type="InterPro" id="IPR046096">
    <property type="entry name" value="DUF6114"/>
</dbReference>
<feature type="transmembrane region" description="Helical" evidence="1">
    <location>
        <begin position="21"/>
        <end position="44"/>
    </location>
</feature>
<keyword evidence="1" id="KW-0812">Transmembrane</keyword>
<gene>
    <name evidence="2" type="ORF">AB0D65_22005</name>
</gene>
<feature type="transmembrane region" description="Helical" evidence="1">
    <location>
        <begin position="50"/>
        <end position="75"/>
    </location>
</feature>
<keyword evidence="3" id="KW-1185">Reference proteome</keyword>
<dbReference type="Pfam" id="PF19609">
    <property type="entry name" value="DUF6114"/>
    <property type="match status" value="1"/>
</dbReference>
<dbReference type="RefSeq" id="WP_359983520.1">
    <property type="nucleotide sequence ID" value="NZ_JBEZLS010000015.1"/>
</dbReference>
<evidence type="ECO:0000313" key="3">
    <source>
        <dbReference type="Proteomes" id="UP001551582"/>
    </source>
</evidence>
<name>A0ABV3E8W3_9ACTN</name>
<accession>A0ABV3E8W3</accession>
<evidence type="ECO:0000256" key="1">
    <source>
        <dbReference type="SAM" id="Phobius"/>
    </source>
</evidence>
<keyword evidence="1" id="KW-1133">Transmembrane helix</keyword>
<dbReference type="Proteomes" id="UP001551582">
    <property type="component" value="Unassembled WGS sequence"/>
</dbReference>
<sequence>MLLRTTAHPPSRRAAARRWCAARPTGSAALISVAGTWLIVLPFLGTPVALLQAGVAGSAGLGVSVPLLACGLVLLRLPALYAIVGPVATGLSIVALLTCNVGGLLVGTACGVLGGSLAFSWTPPTGDTSA</sequence>
<reference evidence="2 3" key="1">
    <citation type="submission" date="2024-06" db="EMBL/GenBank/DDBJ databases">
        <title>The Natural Products Discovery Center: Release of the First 8490 Sequenced Strains for Exploring Actinobacteria Biosynthetic Diversity.</title>
        <authorList>
            <person name="Kalkreuter E."/>
            <person name="Kautsar S.A."/>
            <person name="Yang D."/>
            <person name="Bader C.D."/>
            <person name="Teijaro C.N."/>
            <person name="Fluegel L."/>
            <person name="Davis C.M."/>
            <person name="Simpson J.R."/>
            <person name="Lauterbach L."/>
            <person name="Steele A.D."/>
            <person name="Gui C."/>
            <person name="Meng S."/>
            <person name="Li G."/>
            <person name="Viehrig K."/>
            <person name="Ye F."/>
            <person name="Su P."/>
            <person name="Kiefer A.F."/>
            <person name="Nichols A."/>
            <person name="Cepeda A.J."/>
            <person name="Yan W."/>
            <person name="Fan B."/>
            <person name="Jiang Y."/>
            <person name="Adhikari A."/>
            <person name="Zheng C.-J."/>
            <person name="Schuster L."/>
            <person name="Cowan T.M."/>
            <person name="Smanski M.J."/>
            <person name="Chevrette M.G."/>
            <person name="De Carvalho L.P.S."/>
            <person name="Shen B."/>
        </authorList>
    </citation>
    <scope>NUCLEOTIDE SEQUENCE [LARGE SCALE GENOMIC DNA]</scope>
    <source>
        <strain evidence="2 3">NPDC048274</strain>
    </source>
</reference>
<comment type="caution">
    <text evidence="2">The sequence shown here is derived from an EMBL/GenBank/DDBJ whole genome shotgun (WGS) entry which is preliminary data.</text>
</comment>
<proteinExistence type="predicted"/>
<protein>
    <submittedName>
        <fullName evidence="2">DUF6114 domain-containing protein</fullName>
    </submittedName>
</protein>
<feature type="transmembrane region" description="Helical" evidence="1">
    <location>
        <begin position="87"/>
        <end position="114"/>
    </location>
</feature>
<organism evidence="2 3">
    <name type="scientific">Streptomyces griseoloalbus</name>
    <dbReference type="NCBI Taxonomy" id="67303"/>
    <lineage>
        <taxon>Bacteria</taxon>
        <taxon>Bacillati</taxon>
        <taxon>Actinomycetota</taxon>
        <taxon>Actinomycetes</taxon>
        <taxon>Kitasatosporales</taxon>
        <taxon>Streptomycetaceae</taxon>
        <taxon>Streptomyces</taxon>
    </lineage>
</organism>
<dbReference type="EMBL" id="JBEZLS010000015">
    <property type="protein sequence ID" value="MEU9353584.1"/>
    <property type="molecule type" value="Genomic_DNA"/>
</dbReference>
<keyword evidence="1" id="KW-0472">Membrane</keyword>
<evidence type="ECO:0000313" key="2">
    <source>
        <dbReference type="EMBL" id="MEU9353584.1"/>
    </source>
</evidence>